<proteinExistence type="predicted"/>
<organism evidence="1 2">
    <name type="scientific">Oikeobacillus pervagus</name>
    <dbReference type="NCBI Taxonomy" id="1325931"/>
    <lineage>
        <taxon>Bacteria</taxon>
        <taxon>Bacillati</taxon>
        <taxon>Bacillota</taxon>
        <taxon>Bacilli</taxon>
        <taxon>Bacillales</taxon>
        <taxon>Bacillaceae</taxon>
        <taxon>Oikeobacillus</taxon>
    </lineage>
</organism>
<reference evidence="1" key="1">
    <citation type="submission" date="2023-07" db="EMBL/GenBank/DDBJ databases">
        <title>Genomic Encyclopedia of Type Strains, Phase IV (KMG-IV): sequencing the most valuable type-strain genomes for metagenomic binning, comparative biology and taxonomic classification.</title>
        <authorList>
            <person name="Goeker M."/>
        </authorList>
    </citation>
    <scope>NUCLEOTIDE SEQUENCE</scope>
    <source>
        <strain evidence="1">DSM 23947</strain>
    </source>
</reference>
<evidence type="ECO:0000313" key="1">
    <source>
        <dbReference type="EMBL" id="MDQ0216300.1"/>
    </source>
</evidence>
<keyword evidence="2" id="KW-1185">Reference proteome</keyword>
<name>A0AAJ1WK28_9BACI</name>
<dbReference type="RefSeq" id="WP_307258305.1">
    <property type="nucleotide sequence ID" value="NZ_JAUSUC010000043.1"/>
</dbReference>
<evidence type="ECO:0000313" key="2">
    <source>
        <dbReference type="Proteomes" id="UP001237207"/>
    </source>
</evidence>
<accession>A0AAJ1WK28</accession>
<protein>
    <submittedName>
        <fullName evidence="1">Uncharacterized protein</fullName>
    </submittedName>
</protein>
<dbReference type="AlphaFoldDB" id="A0AAJ1WK28"/>
<dbReference type="EMBL" id="JAUSUC010000043">
    <property type="protein sequence ID" value="MDQ0216300.1"/>
    <property type="molecule type" value="Genomic_DNA"/>
</dbReference>
<comment type="caution">
    <text evidence="1">The sequence shown here is derived from an EMBL/GenBank/DDBJ whole genome shotgun (WGS) entry which is preliminary data.</text>
</comment>
<sequence length="47" mass="5326">MGKDHERVVKVIAKISQLGVKVTKTKSRNEVFHALKGYPRIADYVKS</sequence>
<gene>
    <name evidence="1" type="ORF">J2S13_002741</name>
</gene>
<dbReference type="NCBIfam" id="NF040845">
    <property type="entry name" value="lmo0850_fam"/>
    <property type="match status" value="1"/>
</dbReference>
<dbReference type="Proteomes" id="UP001237207">
    <property type="component" value="Unassembled WGS sequence"/>
</dbReference>
<dbReference type="InterPro" id="IPR049839">
    <property type="entry name" value="Lmo0850-like"/>
</dbReference>